<dbReference type="Pfam" id="PF01381">
    <property type="entry name" value="HTH_3"/>
    <property type="match status" value="1"/>
</dbReference>
<accession>A0A117KAC7</accession>
<dbReference type="EMBL" id="LMAI01000015">
    <property type="protein sequence ID" value="KUJ53998.1"/>
    <property type="molecule type" value="Genomic_DNA"/>
</dbReference>
<evidence type="ECO:0000256" key="2">
    <source>
        <dbReference type="ARBA" id="ARBA00023125"/>
    </source>
</evidence>
<protein>
    <recommendedName>
        <fullName evidence="4">HTH cro/C1-type domain-containing protein</fullName>
    </recommendedName>
</protein>
<comment type="caution">
    <text evidence="5">The sequence shown here is derived from an EMBL/GenBank/DDBJ whole genome shotgun (WGS) entry which is preliminary data.</text>
</comment>
<keyword evidence="2" id="KW-0238">DNA-binding</keyword>
<dbReference type="GO" id="GO:0003677">
    <property type="term" value="F:DNA binding"/>
    <property type="evidence" value="ECO:0007669"/>
    <property type="project" value="UniProtKB-KW"/>
</dbReference>
<evidence type="ECO:0000256" key="1">
    <source>
        <dbReference type="ARBA" id="ARBA00023015"/>
    </source>
</evidence>
<proteinExistence type="predicted"/>
<keyword evidence="3" id="KW-0804">Transcription</keyword>
<dbReference type="PANTHER" id="PTHR40661">
    <property type="match status" value="1"/>
</dbReference>
<evidence type="ECO:0000313" key="6">
    <source>
        <dbReference type="Proteomes" id="UP000054388"/>
    </source>
</evidence>
<organism evidence="5 6">
    <name type="scientific">Chryseobacterium aquaticum subsp. greenlandense</name>
    <dbReference type="NCBI Taxonomy" id="345663"/>
    <lineage>
        <taxon>Bacteria</taxon>
        <taxon>Pseudomonadati</taxon>
        <taxon>Bacteroidota</taxon>
        <taxon>Flavobacteriia</taxon>
        <taxon>Flavobacteriales</taxon>
        <taxon>Weeksellaceae</taxon>
        <taxon>Chryseobacterium group</taxon>
        <taxon>Chryseobacterium</taxon>
    </lineage>
</organism>
<dbReference type="SUPFAM" id="SSF47413">
    <property type="entry name" value="lambda repressor-like DNA-binding domains"/>
    <property type="match status" value="1"/>
</dbReference>
<evidence type="ECO:0000256" key="3">
    <source>
        <dbReference type="ARBA" id="ARBA00023163"/>
    </source>
</evidence>
<evidence type="ECO:0000313" key="5">
    <source>
        <dbReference type="EMBL" id="KUJ53998.1"/>
    </source>
</evidence>
<name>A0A117KAC7_9FLAO</name>
<dbReference type="Proteomes" id="UP000054388">
    <property type="component" value="Unassembled WGS sequence"/>
</dbReference>
<evidence type="ECO:0000259" key="4">
    <source>
        <dbReference type="PROSITE" id="PS50943"/>
    </source>
</evidence>
<dbReference type="PANTHER" id="PTHR40661:SF3">
    <property type="entry name" value="FELS-1 PROPHAGE TRANSCRIPTIONAL REGULATOR"/>
    <property type="match status" value="1"/>
</dbReference>
<dbReference type="SMART" id="SM00530">
    <property type="entry name" value="HTH_XRE"/>
    <property type="match status" value="3"/>
</dbReference>
<dbReference type="InterPro" id="IPR001387">
    <property type="entry name" value="Cro/C1-type_HTH"/>
</dbReference>
<dbReference type="PROSITE" id="PS50943">
    <property type="entry name" value="HTH_CROC1"/>
    <property type="match status" value="1"/>
</dbReference>
<dbReference type="InterPro" id="IPR010982">
    <property type="entry name" value="Lambda_DNA-bd_dom_sf"/>
</dbReference>
<dbReference type="AlphaFoldDB" id="A0A117KAC7"/>
<reference evidence="5 6" key="1">
    <citation type="submission" date="2015-10" db="EMBL/GenBank/DDBJ databases">
        <title>Genome sequence of Chryseobacterium greenlandense.</title>
        <authorList>
            <person name="Newman J."/>
            <person name="Fischer K."/>
            <person name="Miller J."/>
        </authorList>
    </citation>
    <scope>NUCLEOTIDE SEQUENCE [LARGE SCALE GENOMIC DNA]</scope>
    <source>
        <strain evidence="5 6">UMB34</strain>
    </source>
</reference>
<gene>
    <name evidence="5" type="ORF">AR686_17580</name>
</gene>
<dbReference type="CDD" id="cd00093">
    <property type="entry name" value="HTH_XRE"/>
    <property type="match status" value="1"/>
</dbReference>
<dbReference type="RefSeq" id="WP_059137915.1">
    <property type="nucleotide sequence ID" value="NZ_LMAI01000015.1"/>
</dbReference>
<sequence>MKEDNINQFYLKKGFESLNISQKTLIEDLDVSQQYISAIINGKKAIGRNMATKLSRLYGLNLHWLLTGDGEMKINQKNNDFVAPQDVSNLRINDRFMKILDHYGYSGYRLSQEIPNLSQVRIAHVRNKRNKPSLDLINIILQKFPLVNKDWLINGQGTMLVDSNEVEFQNSNLLENKIPYYTTEHVADLTINERIKLFIQSILKITPYQFSIRLGKKRPDWIYRIIKNEVSPSPKTLNEIFKVFPESKSFILIGHLTIPNQHDNDCKTSTINGFYISEKDALEIISYLEIIKKYSSLVEKKMNACQGGVGTAQSERTKSKNQIKANLEAEIRARFKK</sequence>
<dbReference type="Gene3D" id="1.10.260.40">
    <property type="entry name" value="lambda repressor-like DNA-binding domains"/>
    <property type="match status" value="1"/>
</dbReference>
<feature type="domain" description="HTH cro/C1-type" evidence="4">
    <location>
        <begin position="11"/>
        <end position="65"/>
    </location>
</feature>
<keyword evidence="1" id="KW-0805">Transcription regulation</keyword>